<organism evidence="2 3">
    <name type="scientific">Magnetovibrio blakemorei</name>
    <dbReference type="NCBI Taxonomy" id="28181"/>
    <lineage>
        <taxon>Bacteria</taxon>
        <taxon>Pseudomonadati</taxon>
        <taxon>Pseudomonadota</taxon>
        <taxon>Alphaproteobacteria</taxon>
        <taxon>Rhodospirillales</taxon>
        <taxon>Magnetovibrionaceae</taxon>
        <taxon>Magnetovibrio</taxon>
    </lineage>
</organism>
<proteinExistence type="predicted"/>
<keyword evidence="3" id="KW-1185">Reference proteome</keyword>
<dbReference type="AlphaFoldDB" id="A0A1E5Q4U7"/>
<reference evidence="3" key="1">
    <citation type="submission" date="2016-07" db="EMBL/GenBank/DDBJ databases">
        <authorList>
            <person name="Florea S."/>
            <person name="Webb J.S."/>
            <person name="Jaromczyk J."/>
            <person name="Schardl C.L."/>
        </authorList>
    </citation>
    <scope>NUCLEOTIDE SEQUENCE [LARGE SCALE GENOMIC DNA]</scope>
    <source>
        <strain evidence="3">MV-1</strain>
    </source>
</reference>
<name>A0A1E5Q4U7_9PROT</name>
<feature type="coiled-coil region" evidence="1">
    <location>
        <begin position="12"/>
        <end position="81"/>
    </location>
</feature>
<dbReference type="Proteomes" id="UP000095347">
    <property type="component" value="Unassembled WGS sequence"/>
</dbReference>
<evidence type="ECO:0000313" key="3">
    <source>
        <dbReference type="Proteomes" id="UP000095347"/>
    </source>
</evidence>
<keyword evidence="1" id="KW-0175">Coiled coil</keyword>
<protein>
    <submittedName>
        <fullName evidence="2">Uncharacterized protein</fullName>
    </submittedName>
</protein>
<accession>A0A1E5Q4U7</accession>
<gene>
    <name evidence="2" type="ORF">BEN30_15145</name>
</gene>
<comment type="caution">
    <text evidence="2">The sequence shown here is derived from an EMBL/GenBank/DDBJ whole genome shotgun (WGS) entry which is preliminary data.</text>
</comment>
<dbReference type="EMBL" id="MCGG01000054">
    <property type="protein sequence ID" value="OEJ65206.1"/>
    <property type="molecule type" value="Genomic_DNA"/>
</dbReference>
<dbReference type="RefSeq" id="WP_069958915.1">
    <property type="nucleotide sequence ID" value="NZ_MCGG01000054.1"/>
</dbReference>
<sequence>MTTYEEVSRIILTQAEKQILHLKNQIEEDAKTFSKMAENELALEKQIISLNSQIEQLDELLEDSNEKLSSTEDKISKVRDAITDLKLVSVAALKQVGTNSSKAQFAVTLCELAIKTKLTNEVQFLEEAKLQIEELRKRLKP</sequence>
<evidence type="ECO:0000313" key="2">
    <source>
        <dbReference type="EMBL" id="OEJ65206.1"/>
    </source>
</evidence>
<evidence type="ECO:0000256" key="1">
    <source>
        <dbReference type="SAM" id="Coils"/>
    </source>
</evidence>